<evidence type="ECO:0000313" key="1">
    <source>
        <dbReference type="EMBL" id="MCC2222084.1"/>
    </source>
</evidence>
<comment type="caution">
    <text evidence="1">The sequence shown here is derived from an EMBL/GenBank/DDBJ whole genome shotgun (WGS) entry which is preliminary data.</text>
</comment>
<reference evidence="1 2" key="1">
    <citation type="submission" date="2021-10" db="EMBL/GenBank/DDBJ databases">
        <title>Anaerobic single-cell dispensing facilitates the cultivation of human gut bacteria.</title>
        <authorList>
            <person name="Afrizal A."/>
        </authorList>
    </citation>
    <scope>NUCLEOTIDE SEQUENCE [LARGE SCALE GENOMIC DNA]</scope>
    <source>
        <strain evidence="1 2">CLA-AA-H224</strain>
    </source>
</reference>
<dbReference type="EMBL" id="JAJEQN010000026">
    <property type="protein sequence ID" value="MCC2222084.1"/>
    <property type="molecule type" value="Genomic_DNA"/>
</dbReference>
<dbReference type="RefSeq" id="WP_308732009.1">
    <property type="nucleotide sequence ID" value="NZ_JAJEQN010000026.1"/>
</dbReference>
<sequence length="495" mass="57130">MAEEKMQAAKVLLKNPYRQVILQDYNKTLESHKFRKKAEEIENELSWFTGKSSQYRVEDRQGFFKHFQEHYAGKKHAPLAPMYRPLSSYKFGEEPQIVYFMMLFVKKDEDLKQFQNDHPNRQEVLSSDVLRIRYLKLRNEYRLLGALLDSLDKGVGAIEVTIAEHFVTDYTQNMDKLSISQLNSRFFRSLRAQKTDQSFALLELLKEKDAPDTDYMELLATYNARDFEKLVELADKFTKENRNYQPVMVLRTEAQARLGNIQGFIDSFKAVDDEVVDTVHFLFLLQELITHADYKELDNDEFDLSIQELLKSKFKQVESSTFAGPVSRNFVNFLLEGLPIAEELAAIKKEKGEDAIPQDRLDRLYQLQMALDLYPNEDVSSLIDIETIEENGSAKSREKIGRLALSLLLEKSQDKSFDNIYLAFQALARMGLQKAFVSNVENNLPALVQFGRSGQRRAFDLIKAAYIAKKGAGLDTAELEKILTENNISLETEEK</sequence>
<gene>
    <name evidence="1" type="ORF">LKD48_10615</name>
</gene>
<protein>
    <submittedName>
        <fullName evidence="1">Uncharacterized protein</fullName>
    </submittedName>
</protein>
<name>A0AAE3JCR2_9FIRM</name>
<organism evidence="1 2">
    <name type="scientific">Anthropogastromicrobium aceti</name>
    <dbReference type="NCBI Taxonomy" id="2981768"/>
    <lineage>
        <taxon>Bacteria</taxon>
        <taxon>Bacillati</taxon>
        <taxon>Bacillota</taxon>
        <taxon>Clostridia</taxon>
        <taxon>Lachnospirales</taxon>
        <taxon>Lachnospiraceae</taxon>
        <taxon>Anthropogastromicrobium</taxon>
    </lineage>
</organism>
<evidence type="ECO:0000313" key="2">
    <source>
        <dbReference type="Proteomes" id="UP001198200"/>
    </source>
</evidence>
<dbReference type="AlphaFoldDB" id="A0AAE3JCR2"/>
<accession>A0AAE3JCR2</accession>
<keyword evidence="2" id="KW-1185">Reference proteome</keyword>
<proteinExistence type="predicted"/>
<dbReference type="Proteomes" id="UP001198200">
    <property type="component" value="Unassembled WGS sequence"/>
</dbReference>